<sequence length="163" mass="18777">MSHDGKRCPDLEKERAHVSKYGYKDRNFRQQDVLRGELSPYNGQGKAPKQPHASKYQNVVKAPVNRKLFAEKEVSPKAKQGRSSDKAGVETTKSWVVKSFGDKATKSTKEPEKRITHESLMWKSRKQCQTQGKLQTRERSLTTNSHRNLFRKVRKPHLFAARS</sequence>
<dbReference type="Proteomes" id="UP000886595">
    <property type="component" value="Unassembled WGS sequence"/>
</dbReference>
<gene>
    <name evidence="2" type="ORF">Bca52824_024631</name>
</gene>
<feature type="compositionally biased region" description="Basic and acidic residues" evidence="1">
    <location>
        <begin position="22"/>
        <end position="35"/>
    </location>
</feature>
<name>A0A8X8ATZ0_BRACI</name>
<feature type="region of interest" description="Disordered" evidence="1">
    <location>
        <begin position="22"/>
        <end position="91"/>
    </location>
</feature>
<accession>A0A8X8ATZ0</accession>
<reference evidence="2 3" key="1">
    <citation type="submission" date="2020-02" db="EMBL/GenBank/DDBJ databases">
        <authorList>
            <person name="Ma Q."/>
            <person name="Huang Y."/>
            <person name="Song X."/>
            <person name="Pei D."/>
        </authorList>
    </citation>
    <scope>NUCLEOTIDE SEQUENCE [LARGE SCALE GENOMIC DNA]</scope>
    <source>
        <strain evidence="2">Sxm20200214</strain>
        <tissue evidence="2">Leaf</tissue>
    </source>
</reference>
<feature type="compositionally biased region" description="Basic and acidic residues" evidence="1">
    <location>
        <begin position="68"/>
        <end position="88"/>
    </location>
</feature>
<evidence type="ECO:0000313" key="2">
    <source>
        <dbReference type="EMBL" id="KAG2313074.1"/>
    </source>
</evidence>
<evidence type="ECO:0000313" key="3">
    <source>
        <dbReference type="Proteomes" id="UP000886595"/>
    </source>
</evidence>
<proteinExistence type="predicted"/>
<organism evidence="2 3">
    <name type="scientific">Brassica carinata</name>
    <name type="common">Ethiopian mustard</name>
    <name type="synonym">Abyssinian cabbage</name>
    <dbReference type="NCBI Taxonomy" id="52824"/>
    <lineage>
        <taxon>Eukaryota</taxon>
        <taxon>Viridiplantae</taxon>
        <taxon>Streptophyta</taxon>
        <taxon>Embryophyta</taxon>
        <taxon>Tracheophyta</taxon>
        <taxon>Spermatophyta</taxon>
        <taxon>Magnoliopsida</taxon>
        <taxon>eudicotyledons</taxon>
        <taxon>Gunneridae</taxon>
        <taxon>Pentapetalae</taxon>
        <taxon>rosids</taxon>
        <taxon>malvids</taxon>
        <taxon>Brassicales</taxon>
        <taxon>Brassicaceae</taxon>
        <taxon>Brassiceae</taxon>
        <taxon>Brassica</taxon>
    </lineage>
</organism>
<comment type="caution">
    <text evidence="2">The sequence shown here is derived from an EMBL/GenBank/DDBJ whole genome shotgun (WGS) entry which is preliminary data.</text>
</comment>
<protein>
    <submittedName>
        <fullName evidence="2">Uncharacterized protein</fullName>
    </submittedName>
</protein>
<evidence type="ECO:0000256" key="1">
    <source>
        <dbReference type="SAM" id="MobiDB-lite"/>
    </source>
</evidence>
<feature type="region of interest" description="Disordered" evidence="1">
    <location>
        <begin position="124"/>
        <end position="146"/>
    </location>
</feature>
<dbReference type="AlphaFoldDB" id="A0A8X8ATZ0"/>
<keyword evidence="3" id="KW-1185">Reference proteome</keyword>
<dbReference type="EMBL" id="JAAMPC010000005">
    <property type="protein sequence ID" value="KAG2313074.1"/>
    <property type="molecule type" value="Genomic_DNA"/>
</dbReference>